<dbReference type="SUPFAM" id="SSF52540">
    <property type="entry name" value="P-loop containing nucleoside triphosphate hydrolases"/>
    <property type="match status" value="1"/>
</dbReference>
<keyword evidence="2" id="KW-0547">Nucleotide-binding</keyword>
<keyword evidence="4" id="KW-1185">Reference proteome</keyword>
<gene>
    <name evidence="5" type="primary">LOC102374312</name>
</gene>
<dbReference type="Proteomes" id="UP000189705">
    <property type="component" value="Unplaced"/>
</dbReference>
<dbReference type="Pfam" id="PF00406">
    <property type="entry name" value="ADK"/>
    <property type="match status" value="2"/>
</dbReference>
<name>A0A3Q0GJW6_ALLSI</name>
<dbReference type="AlphaFoldDB" id="A0A3Q0GJW6"/>
<dbReference type="InterPro" id="IPR033690">
    <property type="entry name" value="Adenylat_kinase_CS"/>
</dbReference>
<evidence type="ECO:0000256" key="3">
    <source>
        <dbReference type="ARBA" id="ARBA00022777"/>
    </source>
</evidence>
<protein>
    <submittedName>
        <fullName evidence="5">Adenylate kinase isoenzyme 1-like isoform X1</fullName>
    </submittedName>
</protein>
<dbReference type="FunCoup" id="A0A3Q0GJW6">
    <property type="interactions" value="477"/>
</dbReference>
<dbReference type="RefSeq" id="XP_025059702.1">
    <property type="nucleotide sequence ID" value="XM_025203917.1"/>
</dbReference>
<reference evidence="5" key="1">
    <citation type="submission" date="2025-08" db="UniProtKB">
        <authorList>
            <consortium name="RefSeq"/>
        </authorList>
    </citation>
    <scope>IDENTIFICATION</scope>
</reference>
<dbReference type="GeneID" id="102374312"/>
<dbReference type="InterPro" id="IPR000850">
    <property type="entry name" value="Adenylat/UMP-CMP_kin"/>
</dbReference>
<evidence type="ECO:0000256" key="2">
    <source>
        <dbReference type="ARBA" id="ARBA00022741"/>
    </source>
</evidence>
<dbReference type="InParanoid" id="A0A3Q0GJW6"/>
<dbReference type="KEGG" id="asn:102374312"/>
<evidence type="ECO:0000313" key="4">
    <source>
        <dbReference type="Proteomes" id="UP000189705"/>
    </source>
</evidence>
<proteinExistence type="inferred from homology"/>
<dbReference type="STRING" id="38654.A0A3Q0GJW6"/>
<evidence type="ECO:0000256" key="1">
    <source>
        <dbReference type="ARBA" id="ARBA00022679"/>
    </source>
</evidence>
<evidence type="ECO:0000313" key="5">
    <source>
        <dbReference type="RefSeq" id="XP_025059702.1"/>
    </source>
</evidence>
<sequence>MVGGPGSGKATQCQRLAAKYGFHHLSMGRVLWDEACKLTTQGQQIRDIMLKGALVPSGFVIDLLNDNMLKNEGAKGFLIDGFPREINQAKDFEFIVSVMPPRAGLGRRLRPALLALPQDAPPTEAKDPGSLPDWALAMLQARRPPNMVIAFDCSTETMIQRLLLRGQTGHRADDQEAIIRQRLETYYSLCEPVVAYYHQNNLLRNKEATACLACRQLRVCDSRLSKVPNLQAPPAGLEGQMDGTQRPREVLFSFICEVKNKR</sequence>
<keyword evidence="1" id="KW-0808">Transferase</keyword>
<dbReference type="GO" id="GO:0019205">
    <property type="term" value="F:nucleobase-containing compound kinase activity"/>
    <property type="evidence" value="ECO:0007669"/>
    <property type="project" value="InterPro"/>
</dbReference>
<dbReference type="Gene3D" id="3.40.50.300">
    <property type="entry name" value="P-loop containing nucleotide triphosphate hydrolases"/>
    <property type="match status" value="1"/>
</dbReference>
<organism evidence="4 5">
    <name type="scientific">Alligator sinensis</name>
    <name type="common">Chinese alligator</name>
    <dbReference type="NCBI Taxonomy" id="38654"/>
    <lineage>
        <taxon>Eukaryota</taxon>
        <taxon>Metazoa</taxon>
        <taxon>Chordata</taxon>
        <taxon>Craniata</taxon>
        <taxon>Vertebrata</taxon>
        <taxon>Euteleostomi</taxon>
        <taxon>Archelosauria</taxon>
        <taxon>Archosauria</taxon>
        <taxon>Crocodylia</taxon>
        <taxon>Alligatoridae</taxon>
        <taxon>Alligatorinae</taxon>
        <taxon>Alligator</taxon>
    </lineage>
</organism>
<dbReference type="HAMAP" id="MF_00235">
    <property type="entry name" value="Adenylate_kinase_Adk"/>
    <property type="match status" value="1"/>
</dbReference>
<keyword evidence="3" id="KW-0418">Kinase</keyword>
<dbReference type="PANTHER" id="PTHR23359">
    <property type="entry name" value="NUCLEOTIDE KINASE"/>
    <property type="match status" value="1"/>
</dbReference>
<dbReference type="GO" id="GO:0006139">
    <property type="term" value="P:nucleobase-containing compound metabolic process"/>
    <property type="evidence" value="ECO:0007669"/>
    <property type="project" value="InterPro"/>
</dbReference>
<dbReference type="InterPro" id="IPR027417">
    <property type="entry name" value="P-loop_NTPase"/>
</dbReference>
<accession>A0A3Q0GJW6</accession>
<dbReference type="GO" id="GO:0005524">
    <property type="term" value="F:ATP binding"/>
    <property type="evidence" value="ECO:0007669"/>
    <property type="project" value="InterPro"/>
</dbReference>
<dbReference type="CDD" id="cd01428">
    <property type="entry name" value="ADK"/>
    <property type="match status" value="1"/>
</dbReference>
<dbReference type="PROSITE" id="PS00113">
    <property type="entry name" value="ADENYLATE_KINASE"/>
    <property type="match status" value="1"/>
</dbReference>